<organism evidence="2 3">
    <name type="scientific">Allocoprobacillus halotolerans</name>
    <dbReference type="NCBI Taxonomy" id="2944914"/>
    <lineage>
        <taxon>Bacteria</taxon>
        <taxon>Bacillati</taxon>
        <taxon>Bacillota</taxon>
        <taxon>Erysipelotrichia</taxon>
        <taxon>Erysipelotrichales</taxon>
        <taxon>Erysipelotrichaceae</taxon>
        <taxon>Allocoprobacillus</taxon>
    </lineage>
</organism>
<dbReference type="InterPro" id="IPR001387">
    <property type="entry name" value="Cro/C1-type_HTH"/>
</dbReference>
<dbReference type="InterPro" id="IPR010982">
    <property type="entry name" value="Lambda_DNA-bd_dom_sf"/>
</dbReference>
<keyword evidence="3" id="KW-1185">Reference proteome</keyword>
<dbReference type="SUPFAM" id="SSF47413">
    <property type="entry name" value="lambda repressor-like DNA-binding domains"/>
    <property type="match status" value="1"/>
</dbReference>
<dbReference type="Gene3D" id="1.10.260.40">
    <property type="entry name" value="lambda repressor-like DNA-binding domains"/>
    <property type="match status" value="1"/>
</dbReference>
<accession>A0ABY5I5T0</accession>
<evidence type="ECO:0000313" key="3">
    <source>
        <dbReference type="Proteomes" id="UP001060112"/>
    </source>
</evidence>
<sequence>MNPKTFGLTLKQARLNKGMTQEQLAEIFGVTNRTISR</sequence>
<gene>
    <name evidence="2" type="ORF">NMU03_00310</name>
</gene>
<protein>
    <submittedName>
        <fullName evidence="2">Helix-turn-helix domain-containing protein</fullName>
    </submittedName>
</protein>
<proteinExistence type="predicted"/>
<evidence type="ECO:0000313" key="2">
    <source>
        <dbReference type="EMBL" id="UTY39315.1"/>
    </source>
</evidence>
<feature type="domain" description="HTH cro/C1-type" evidence="1">
    <location>
        <begin position="10"/>
        <end position="37"/>
    </location>
</feature>
<dbReference type="EMBL" id="CP101620">
    <property type="protein sequence ID" value="UTY39315.1"/>
    <property type="molecule type" value="Genomic_DNA"/>
</dbReference>
<dbReference type="RefSeq" id="WP_290140333.1">
    <property type="nucleotide sequence ID" value="NZ_CP101620.1"/>
</dbReference>
<dbReference type="CDD" id="cd00093">
    <property type="entry name" value="HTH_XRE"/>
    <property type="match status" value="1"/>
</dbReference>
<dbReference type="PROSITE" id="PS50943">
    <property type="entry name" value="HTH_CROC1"/>
    <property type="match status" value="1"/>
</dbReference>
<dbReference type="Proteomes" id="UP001060112">
    <property type="component" value="Chromosome"/>
</dbReference>
<evidence type="ECO:0000259" key="1">
    <source>
        <dbReference type="PROSITE" id="PS50943"/>
    </source>
</evidence>
<dbReference type="Pfam" id="PF01381">
    <property type="entry name" value="HTH_3"/>
    <property type="match status" value="1"/>
</dbReference>
<name>A0ABY5I5T0_9FIRM</name>
<reference evidence="2" key="1">
    <citation type="submission" date="2022-07" db="EMBL/GenBank/DDBJ databases">
        <title>Faecal culturing of patients with breast cancer.</title>
        <authorList>
            <person name="Teng N.M.Y."/>
            <person name="Kiu R."/>
            <person name="Evans R."/>
            <person name="Baker D.J."/>
            <person name="Zenner C."/>
            <person name="Robinson S.D."/>
            <person name="Hall L.J."/>
        </authorList>
    </citation>
    <scope>NUCLEOTIDE SEQUENCE</scope>
    <source>
        <strain evidence="2">LH1062</strain>
    </source>
</reference>